<dbReference type="SUPFAM" id="SSF53098">
    <property type="entry name" value="Ribonuclease H-like"/>
    <property type="match status" value="1"/>
</dbReference>
<evidence type="ECO:0000313" key="2">
    <source>
        <dbReference type="Proteomes" id="UP000499080"/>
    </source>
</evidence>
<accession>A0A4Y2DAV0</accession>
<dbReference type="GO" id="GO:0003676">
    <property type="term" value="F:nucleic acid binding"/>
    <property type="evidence" value="ECO:0007669"/>
    <property type="project" value="InterPro"/>
</dbReference>
<dbReference type="Gene3D" id="3.30.420.10">
    <property type="entry name" value="Ribonuclease H-like superfamily/Ribonuclease H"/>
    <property type="match status" value="1"/>
</dbReference>
<name>A0A4Y2DAV0_ARAVE</name>
<dbReference type="Proteomes" id="UP000499080">
    <property type="component" value="Unassembled WGS sequence"/>
</dbReference>
<gene>
    <name evidence="1" type="ORF">AVEN_101878_1</name>
</gene>
<dbReference type="InterPro" id="IPR036397">
    <property type="entry name" value="RNaseH_sf"/>
</dbReference>
<keyword evidence="2" id="KW-1185">Reference proteome</keyword>
<evidence type="ECO:0000313" key="1">
    <source>
        <dbReference type="EMBL" id="GBM13014.1"/>
    </source>
</evidence>
<proteinExistence type="predicted"/>
<evidence type="ECO:0008006" key="3">
    <source>
        <dbReference type="Google" id="ProtNLM"/>
    </source>
</evidence>
<dbReference type="AlphaFoldDB" id="A0A4Y2DAV0"/>
<dbReference type="InterPro" id="IPR012337">
    <property type="entry name" value="RNaseH-like_sf"/>
</dbReference>
<comment type="caution">
    <text evidence="1">The sequence shown here is derived from an EMBL/GenBank/DDBJ whole genome shotgun (WGS) entry which is preliminary data.</text>
</comment>
<protein>
    <recommendedName>
        <fullName evidence="3">RNase H type-1 domain-containing protein</fullName>
    </recommendedName>
</protein>
<reference evidence="1 2" key="1">
    <citation type="journal article" date="2019" name="Sci. Rep.">
        <title>Orb-weaving spider Araneus ventricosus genome elucidates the spidroin gene catalogue.</title>
        <authorList>
            <person name="Kono N."/>
            <person name="Nakamura H."/>
            <person name="Ohtoshi R."/>
            <person name="Moran D.A.P."/>
            <person name="Shinohara A."/>
            <person name="Yoshida Y."/>
            <person name="Fujiwara M."/>
            <person name="Mori M."/>
            <person name="Tomita M."/>
            <person name="Arakawa K."/>
        </authorList>
    </citation>
    <scope>NUCLEOTIDE SEQUENCE [LARGE SCALE GENOMIC DNA]</scope>
</reference>
<organism evidence="1 2">
    <name type="scientific">Araneus ventricosus</name>
    <name type="common">Orbweaver spider</name>
    <name type="synonym">Epeira ventricosa</name>
    <dbReference type="NCBI Taxonomy" id="182803"/>
    <lineage>
        <taxon>Eukaryota</taxon>
        <taxon>Metazoa</taxon>
        <taxon>Ecdysozoa</taxon>
        <taxon>Arthropoda</taxon>
        <taxon>Chelicerata</taxon>
        <taxon>Arachnida</taxon>
        <taxon>Araneae</taxon>
        <taxon>Araneomorphae</taxon>
        <taxon>Entelegynae</taxon>
        <taxon>Araneoidea</taxon>
        <taxon>Araneidae</taxon>
        <taxon>Araneus</taxon>
    </lineage>
</organism>
<dbReference type="EMBL" id="BGPR01000322">
    <property type="protein sequence ID" value="GBM13014.1"/>
    <property type="molecule type" value="Genomic_DNA"/>
</dbReference>
<sequence>MPTMGRNPAETKLWNPLLCKIELRFFSSGQVVRILMSVMAPNTQKEPMAFTRERKDPRMRFSPYVCWLVNWGFMAARLAKTLQARDFQILFCWLPGHVGIKGNELADTAAKTATTSWQQPLPYADVKKFVSHHIHNLWQGSWDLQISNKLHSIKPRITLWPALPRSIGFGLFNKRVHTKKDNSGPEDTAYHAAQQRKAITGSGKPQPLRLPCMLARIYTLVVTPWDSDHP</sequence>